<reference evidence="1 2" key="1">
    <citation type="submission" date="2016-10" db="EMBL/GenBank/DDBJ databases">
        <authorList>
            <person name="de Groot N.N."/>
        </authorList>
    </citation>
    <scope>NUCLEOTIDE SEQUENCE [LARGE SCALE GENOMIC DNA]</scope>
    <source>
        <strain evidence="1 2">DSM 25186</strain>
    </source>
</reference>
<dbReference type="AlphaFoldDB" id="A0A1G9B2P4"/>
<keyword evidence="2" id="KW-1185">Reference proteome</keyword>
<dbReference type="EMBL" id="FNFO01000002">
    <property type="protein sequence ID" value="SDK33829.1"/>
    <property type="molecule type" value="Genomic_DNA"/>
</dbReference>
<organism evidence="1 2">
    <name type="scientific">Catalinimonas alkaloidigena</name>
    <dbReference type="NCBI Taxonomy" id="1075417"/>
    <lineage>
        <taxon>Bacteria</taxon>
        <taxon>Pseudomonadati</taxon>
        <taxon>Bacteroidota</taxon>
        <taxon>Cytophagia</taxon>
        <taxon>Cytophagales</taxon>
        <taxon>Catalimonadaceae</taxon>
        <taxon>Catalinimonas</taxon>
    </lineage>
</organism>
<proteinExistence type="predicted"/>
<gene>
    <name evidence="1" type="ORF">SAMN05421823_102493</name>
</gene>
<evidence type="ECO:0000313" key="2">
    <source>
        <dbReference type="Proteomes" id="UP000198510"/>
    </source>
</evidence>
<name>A0A1G9B2P4_9BACT</name>
<protein>
    <submittedName>
        <fullName evidence="1">Uncharacterized protein</fullName>
    </submittedName>
</protein>
<evidence type="ECO:0000313" key="1">
    <source>
        <dbReference type="EMBL" id="SDK33829.1"/>
    </source>
</evidence>
<accession>A0A1G9B2P4</accession>
<sequence length="34" mass="3842">MIKVRGLTHRGIGFAKAEASDFILQLKKYSYLSV</sequence>
<dbReference type="Proteomes" id="UP000198510">
    <property type="component" value="Unassembled WGS sequence"/>
</dbReference>